<evidence type="ECO:0000256" key="6">
    <source>
        <dbReference type="SAM" id="Phobius"/>
    </source>
</evidence>
<accession>A0A914WE25</accession>
<feature type="transmembrane region" description="Helical" evidence="6">
    <location>
        <begin position="325"/>
        <end position="344"/>
    </location>
</feature>
<reference evidence="8" key="1">
    <citation type="submission" date="2022-11" db="UniProtKB">
        <authorList>
            <consortium name="WormBaseParasite"/>
        </authorList>
    </citation>
    <scope>IDENTIFICATION</scope>
</reference>
<dbReference type="GO" id="GO:0015144">
    <property type="term" value="F:carbohydrate transmembrane transporter activity"/>
    <property type="evidence" value="ECO:0007669"/>
    <property type="project" value="InterPro"/>
</dbReference>
<protein>
    <submittedName>
        <fullName evidence="8">Transmembrane protein 144</fullName>
    </submittedName>
</protein>
<comment type="similarity">
    <text evidence="2">Belongs to the TMEM144 family.</text>
</comment>
<dbReference type="Pfam" id="PF07857">
    <property type="entry name" value="TMEM144"/>
    <property type="match status" value="1"/>
</dbReference>
<sequence>MDNLYFGIDNTYFGLACCLFSGLFFGSMFGPLKKHETRDGFFVQWIQSACIFVVGMVVNMLRNQPRFELGAALGGLIFATSNIMTIPIVNNFGAGLGILIWGSVQITFGWATARFGLFGLREQIPNDVVMNYIGVALTLGSGLMFGLVKSESNTPRYSTEVREHKDVEYSPCNPPIKTVSSKEIEQAPPKTLKTKLFYLALAIITGLLLGQILTPVVYVQDNVEGASHEGLDYVFAHFCGIFASSTIFFIIYCIIKKSRPFVNAEIILPSVIYGTMWALAMVAWFISNKLLSQAISFPIVTRIPGVIAACWDVFYFKSIKGKRNLTLLAVAICVALVGVVLVGLSK</sequence>
<dbReference type="GO" id="GO:0016020">
    <property type="term" value="C:membrane"/>
    <property type="evidence" value="ECO:0007669"/>
    <property type="project" value="UniProtKB-SubCell"/>
</dbReference>
<dbReference type="PANTHER" id="PTHR16119">
    <property type="entry name" value="TRANSMEMBRANE PROTEIN 144"/>
    <property type="match status" value="1"/>
</dbReference>
<dbReference type="InterPro" id="IPR010651">
    <property type="entry name" value="Sugar_transport"/>
</dbReference>
<dbReference type="AlphaFoldDB" id="A0A914WE25"/>
<dbReference type="PANTHER" id="PTHR16119:SF18">
    <property type="entry name" value="TRANSMEMBRANE PROTEIN 144 HOMOLOG"/>
    <property type="match status" value="1"/>
</dbReference>
<proteinExistence type="inferred from homology"/>
<organism evidence="7 8">
    <name type="scientific">Plectus sambesii</name>
    <dbReference type="NCBI Taxonomy" id="2011161"/>
    <lineage>
        <taxon>Eukaryota</taxon>
        <taxon>Metazoa</taxon>
        <taxon>Ecdysozoa</taxon>
        <taxon>Nematoda</taxon>
        <taxon>Chromadorea</taxon>
        <taxon>Plectida</taxon>
        <taxon>Plectina</taxon>
        <taxon>Plectoidea</taxon>
        <taxon>Plectidae</taxon>
        <taxon>Plectus</taxon>
    </lineage>
</organism>
<evidence type="ECO:0000256" key="5">
    <source>
        <dbReference type="ARBA" id="ARBA00023136"/>
    </source>
</evidence>
<dbReference type="Proteomes" id="UP000887566">
    <property type="component" value="Unplaced"/>
</dbReference>
<keyword evidence="5 6" id="KW-0472">Membrane</keyword>
<name>A0A914WE25_9BILA</name>
<feature type="transmembrane region" description="Helical" evidence="6">
    <location>
        <begin position="299"/>
        <end position="316"/>
    </location>
</feature>
<feature type="transmembrane region" description="Helical" evidence="6">
    <location>
        <begin position="12"/>
        <end position="30"/>
    </location>
</feature>
<evidence type="ECO:0000313" key="7">
    <source>
        <dbReference type="Proteomes" id="UP000887566"/>
    </source>
</evidence>
<keyword evidence="4 6" id="KW-1133">Transmembrane helix</keyword>
<feature type="transmembrane region" description="Helical" evidence="6">
    <location>
        <begin position="129"/>
        <end position="148"/>
    </location>
</feature>
<evidence type="ECO:0000256" key="1">
    <source>
        <dbReference type="ARBA" id="ARBA00004141"/>
    </source>
</evidence>
<feature type="transmembrane region" description="Helical" evidence="6">
    <location>
        <begin position="42"/>
        <end position="61"/>
    </location>
</feature>
<comment type="subcellular location">
    <subcellularLocation>
        <location evidence="1">Membrane</location>
        <topology evidence="1">Multi-pass membrane protein</topology>
    </subcellularLocation>
</comment>
<feature type="transmembrane region" description="Helical" evidence="6">
    <location>
        <begin position="234"/>
        <end position="255"/>
    </location>
</feature>
<evidence type="ECO:0000256" key="3">
    <source>
        <dbReference type="ARBA" id="ARBA00022692"/>
    </source>
</evidence>
<feature type="transmembrane region" description="Helical" evidence="6">
    <location>
        <begin position="267"/>
        <end position="287"/>
    </location>
</feature>
<keyword evidence="7" id="KW-1185">Reference proteome</keyword>
<feature type="transmembrane region" description="Helical" evidence="6">
    <location>
        <begin position="96"/>
        <end position="117"/>
    </location>
</feature>
<evidence type="ECO:0000313" key="8">
    <source>
        <dbReference type="WBParaSite" id="PSAMB.scaffold3858size16613.g22864.t1"/>
    </source>
</evidence>
<dbReference type="InterPro" id="IPR012435">
    <property type="entry name" value="TMEM144"/>
</dbReference>
<feature type="transmembrane region" description="Helical" evidence="6">
    <location>
        <begin position="196"/>
        <end position="214"/>
    </location>
</feature>
<evidence type="ECO:0000256" key="2">
    <source>
        <dbReference type="ARBA" id="ARBA00005731"/>
    </source>
</evidence>
<evidence type="ECO:0000256" key="4">
    <source>
        <dbReference type="ARBA" id="ARBA00022989"/>
    </source>
</evidence>
<keyword evidence="3 6" id="KW-0812">Transmembrane</keyword>
<dbReference type="WBParaSite" id="PSAMB.scaffold3858size16613.g22864.t1">
    <property type="protein sequence ID" value="PSAMB.scaffold3858size16613.g22864.t1"/>
    <property type="gene ID" value="PSAMB.scaffold3858size16613.g22864"/>
</dbReference>